<evidence type="ECO:0000256" key="1">
    <source>
        <dbReference type="ARBA" id="ARBA00004563"/>
    </source>
</evidence>
<evidence type="ECO:0000259" key="11">
    <source>
        <dbReference type="Pfam" id="PF24833"/>
    </source>
</evidence>
<organism evidence="12 13">
    <name type="scientific">Moussa virus</name>
    <dbReference type="NCBI Taxonomy" id="698672"/>
    <lineage>
        <taxon>Viruses</taxon>
        <taxon>Riboviria</taxon>
        <taxon>Orthornavirae</taxon>
        <taxon>Negarnaviricota</taxon>
        <taxon>Haploviricotina</taxon>
        <taxon>Monjiviricetes</taxon>
        <taxon>Mononegavirales</taxon>
        <taxon>Rhabdoviridae</taxon>
        <taxon>Alpharhabdovirinae</taxon>
        <taxon>Mousrhavirus</taxon>
        <taxon>Mousrhavirus moussa</taxon>
    </lineage>
</organism>
<dbReference type="EMBL" id="FJ985748">
    <property type="protein sequence ID" value="ACZ81401.1"/>
    <property type="molecule type" value="Viral_cRNA"/>
</dbReference>
<feature type="transmembrane region" description="Helical" evidence="9">
    <location>
        <begin position="467"/>
        <end position="488"/>
    </location>
</feature>
<reference evidence="12 13" key="1">
    <citation type="journal article" date="2010" name="Virus Res.">
        <title>Moussa virus: a new member of the Rhabdoviridae family isolated from Culex decens mosquitoes in Cote d'Ivoire.</title>
        <authorList>
            <person name="Quan P.L."/>
            <person name="Junglen S."/>
            <person name="Tashmukhamedova A."/>
            <person name="Conlan S."/>
            <person name="Hutchison S.K."/>
            <person name="Kurth A."/>
            <person name="Ellerbrok H."/>
            <person name="Egholm M."/>
            <person name="Briese T."/>
            <person name="Leendertz F.H."/>
            <person name="Lipkin W.I."/>
        </authorList>
    </citation>
    <scope>NUCLEOTIDE SEQUENCE [LARGE SCALE GENOMIC DNA]</scope>
    <source>
        <strain evidence="12">C23</strain>
    </source>
</reference>
<dbReference type="RefSeq" id="YP_009094142.1">
    <property type="nucleotide sequence ID" value="NC_025359.1"/>
</dbReference>
<dbReference type="InterPro" id="IPR001903">
    <property type="entry name" value="Rhabdo_glycop_FD"/>
</dbReference>
<evidence type="ECO:0000256" key="5">
    <source>
        <dbReference type="ARBA" id="ARBA00022879"/>
    </source>
</evidence>
<evidence type="ECO:0000256" key="2">
    <source>
        <dbReference type="ARBA" id="ARBA00022692"/>
    </source>
</evidence>
<feature type="domain" description="Spike glycoprotein fusion" evidence="10">
    <location>
        <begin position="83"/>
        <end position="180"/>
    </location>
</feature>
<keyword evidence="5" id="KW-0261">Viral envelope protein</keyword>
<evidence type="ECO:0000256" key="6">
    <source>
        <dbReference type="ARBA" id="ARBA00022989"/>
    </source>
</evidence>
<sequence length="526" mass="59781">MRTLVIWFLINVTMAFAKPPGSASLSLGLYWVPRIDNNTWKSVHTTNLVCPSFVGSVLPEMEESFEIDIQVPKHSQTTSHQGGYLCYGFSFSVVCEEGFWGGQKVTEHTFTHLVSSEECLKAIEDKKSGEYRPPHTPVSECGWMQTNTKTLRFVTLEEHPVLFDPYTVNFVDGLFEKTLCNQRICPTVHANTIWIGDNEPKKDCPPTENEKAVLYVEKQNVVPVVWVKLTGGTVYKLDRACTMTYCDIDGVRMEDGHWFAGVNLTQYVRRDCDKGMDITFDTLASLSLLTKIELEHVQDRMECLDAVQDLRAGGKVTYAKLSKLQPKRGGLFHVYRINKGTLEYTMGRYEGLTSLITNIPFVIGKNQKDEKVQLHHVPSGDNSTLSSYNGVHMFLNGTVIIPEMELYKLRYSETLLYEHLLGKMKHPSAKQRERMGLTPDDDKRTTNKSLNIGEWFSSFWSHLVGKIVSILGTALAIFLILYICWTCLKIQIKRVSDKNRVDQMEMQILSKARAPEVRPTLSGPIW</sequence>
<dbReference type="KEGG" id="vg:20964666"/>
<keyword evidence="8" id="KW-0325">Glycoprotein</keyword>
<dbReference type="SUPFAM" id="SSF161008">
    <property type="entry name" value="Viral glycoprotein ectodomain-like"/>
    <property type="match status" value="1"/>
</dbReference>
<keyword evidence="4" id="KW-0946">Virion</keyword>
<comment type="subcellular location">
    <subcellularLocation>
        <location evidence="1">Virion membrane</location>
        <topology evidence="1">Single-pass type I membrane protein</topology>
    </subcellularLocation>
</comment>
<evidence type="ECO:0000256" key="7">
    <source>
        <dbReference type="ARBA" id="ARBA00023136"/>
    </source>
</evidence>
<protein>
    <submittedName>
        <fullName evidence="12">Glycoprotein</fullName>
    </submittedName>
</protein>
<dbReference type="GO" id="GO:0055036">
    <property type="term" value="C:virion membrane"/>
    <property type="evidence" value="ECO:0007669"/>
    <property type="project" value="UniProtKB-SubCell"/>
</dbReference>
<dbReference type="OrthoDB" id="21147at10239"/>
<name>D2E9X6_9RHAB</name>
<keyword evidence="7 9" id="KW-0472">Membrane</keyword>
<dbReference type="InterPro" id="IPR055447">
    <property type="entry name" value="Rhabdo_glycop_CD"/>
</dbReference>
<evidence type="ECO:0000259" key="10">
    <source>
        <dbReference type="Pfam" id="PF00974"/>
    </source>
</evidence>
<evidence type="ECO:0000256" key="4">
    <source>
        <dbReference type="ARBA" id="ARBA00022844"/>
    </source>
</evidence>
<dbReference type="GeneID" id="20964666"/>
<dbReference type="GO" id="GO:0019031">
    <property type="term" value="C:viral envelope"/>
    <property type="evidence" value="ECO:0007669"/>
    <property type="project" value="UniProtKB-KW"/>
</dbReference>
<keyword evidence="6 9" id="KW-1133">Transmembrane helix</keyword>
<dbReference type="Pfam" id="PF24833">
    <property type="entry name" value="Rhabdo_glycop_CD"/>
    <property type="match status" value="1"/>
</dbReference>
<evidence type="ECO:0000256" key="8">
    <source>
        <dbReference type="ARBA" id="ARBA00023180"/>
    </source>
</evidence>
<accession>D2E9X6</accession>
<evidence type="ECO:0000256" key="3">
    <source>
        <dbReference type="ARBA" id="ARBA00022729"/>
    </source>
</evidence>
<proteinExistence type="predicted"/>
<keyword evidence="13" id="KW-1185">Reference proteome</keyword>
<keyword evidence="3" id="KW-0732">Signal</keyword>
<dbReference type="Gene3D" id="2.30.29.130">
    <property type="match status" value="1"/>
</dbReference>
<evidence type="ECO:0000256" key="9">
    <source>
        <dbReference type="SAM" id="Phobius"/>
    </source>
</evidence>
<dbReference type="Pfam" id="PF00974">
    <property type="entry name" value="Rhabdo_glycop_FD"/>
    <property type="match status" value="1"/>
</dbReference>
<feature type="domain" description="Spike glycoprotein G central" evidence="11">
    <location>
        <begin position="272"/>
        <end position="394"/>
    </location>
</feature>
<dbReference type="Proteomes" id="UP000099870">
    <property type="component" value="Segment"/>
</dbReference>
<keyword evidence="2 9" id="KW-0812">Transmembrane</keyword>
<evidence type="ECO:0000313" key="12">
    <source>
        <dbReference type="EMBL" id="ACZ81401.1"/>
    </source>
</evidence>
<gene>
    <name evidence="12" type="primary">G</name>
    <name evidence="12" type="ORF">MOUVp4</name>
</gene>
<evidence type="ECO:0000313" key="13">
    <source>
        <dbReference type="Proteomes" id="UP000099870"/>
    </source>
</evidence>